<name>A8AVR1_STRGC</name>
<keyword evidence="3" id="KW-1185">Reference proteome</keyword>
<accession>A8AVR1</accession>
<protein>
    <recommendedName>
        <fullName evidence="1">Anti-bacteriophage protein A/HamA C-terminal domain-containing protein</fullName>
    </recommendedName>
</protein>
<gene>
    <name evidence="2" type="ordered locus">SGO_0555</name>
</gene>
<evidence type="ECO:0000313" key="2">
    <source>
        <dbReference type="EMBL" id="ABV10144.1"/>
    </source>
</evidence>
<dbReference type="EMBL" id="CP000725">
    <property type="protein sequence ID" value="ABV10144.1"/>
    <property type="molecule type" value="Genomic_DNA"/>
</dbReference>
<sequence length="283" mass="32770">MIPGINERFVNKNIHILEVTSFTKELKERIESEFRVICHGEYALISNSVHFSTEQSLEEFLNYRLPYGKNQKIGAIGEFLLNLLIREYTDLKIISPFFNMEERNVKKGFDIIAHDTDEDVWVIESKAGVPNVQQNASSKIRERLNTAQRDLNSRLNMENSQLWLNAIKSVRSSVKSSDEKQNVIDLLEKSSNTHESNDKNVVFAGIVFSSLKISQISSIDVEDIYNKFLEKNIYNQIKIIAIQKETYKKIIIFLCGLMFIKRINNGRRKTVSKGKFTHFKKTI</sequence>
<feature type="domain" description="Anti-bacteriophage protein A/HamA C-terminal" evidence="1">
    <location>
        <begin position="40"/>
        <end position="255"/>
    </location>
</feature>
<dbReference type="Pfam" id="PF08878">
    <property type="entry name" value="HamA"/>
    <property type="match status" value="1"/>
</dbReference>
<dbReference type="KEGG" id="sgo:SGO_0555"/>
<evidence type="ECO:0000313" key="3">
    <source>
        <dbReference type="Proteomes" id="UP000001131"/>
    </source>
</evidence>
<dbReference type="RefSeq" id="WP_012000054.1">
    <property type="nucleotide sequence ID" value="NC_009785.1"/>
</dbReference>
<organism evidence="2 3">
    <name type="scientific">Streptococcus gordonii (strain Challis / ATCC 35105 / BCRC 15272 / CH1 / DL1 / V288)</name>
    <dbReference type="NCBI Taxonomy" id="467705"/>
    <lineage>
        <taxon>Bacteria</taxon>
        <taxon>Bacillati</taxon>
        <taxon>Bacillota</taxon>
        <taxon>Bacilli</taxon>
        <taxon>Lactobacillales</taxon>
        <taxon>Streptococcaceae</taxon>
        <taxon>Streptococcus</taxon>
    </lineage>
</organism>
<dbReference type="HOGENOM" id="CLU_090597_0_0_9"/>
<reference evidence="2 3" key="1">
    <citation type="journal article" date="2007" name="J. Bacteriol.">
        <title>Genome-wide transcriptional changes in Streptococcus gordonii in response to competence signaling peptide.</title>
        <authorList>
            <person name="Vickerman M.M."/>
            <person name="Iobst S."/>
            <person name="Jesionowski A.M."/>
            <person name="Gill S.R."/>
        </authorList>
    </citation>
    <scope>NUCLEOTIDE SEQUENCE [LARGE SCALE GENOMIC DNA]</scope>
    <source>
        <strain evidence="3">Challis / ATCC 35105 / BCRC 15272 / CH1 / DL1 / V288</strain>
    </source>
</reference>
<dbReference type="Proteomes" id="UP000001131">
    <property type="component" value="Chromosome"/>
</dbReference>
<dbReference type="STRING" id="467705.SGO_0555"/>
<evidence type="ECO:0000259" key="1">
    <source>
        <dbReference type="Pfam" id="PF08878"/>
    </source>
</evidence>
<dbReference type="AlphaFoldDB" id="A8AVR1"/>
<proteinExistence type="predicted"/>
<dbReference type="eggNOG" id="ENOG5032PZ8">
    <property type="taxonomic scope" value="Bacteria"/>
</dbReference>
<dbReference type="InterPro" id="IPR014976">
    <property type="entry name" value="AbpA_HamA_C"/>
</dbReference>